<keyword evidence="2" id="KW-1185">Reference proteome</keyword>
<sequence length="60" mass="6875">MDTDDLEPRKKMSQKTDLTGLSVEELQDYIAGLEGEILRARAMIDSKQAQKNLAETFFKR</sequence>
<proteinExistence type="predicted"/>
<protein>
    <submittedName>
        <fullName evidence="1">DUF1192 domain-containing protein</fullName>
    </submittedName>
</protein>
<name>A0ABX2T5T1_9PROT</name>
<organism evidence="1 2">
    <name type="scientific">Azospirillum oleiclasticum</name>
    <dbReference type="NCBI Taxonomy" id="2735135"/>
    <lineage>
        <taxon>Bacteria</taxon>
        <taxon>Pseudomonadati</taxon>
        <taxon>Pseudomonadota</taxon>
        <taxon>Alphaproteobacteria</taxon>
        <taxon>Rhodospirillales</taxon>
        <taxon>Azospirillaceae</taxon>
        <taxon>Azospirillum</taxon>
    </lineage>
</organism>
<evidence type="ECO:0000313" key="2">
    <source>
        <dbReference type="Proteomes" id="UP000584642"/>
    </source>
</evidence>
<dbReference type="InterPro" id="IPR009579">
    <property type="entry name" value="DUF1192"/>
</dbReference>
<dbReference type="Pfam" id="PF06698">
    <property type="entry name" value="DUF1192"/>
    <property type="match status" value="1"/>
</dbReference>
<comment type="caution">
    <text evidence="1">The sequence shown here is derived from an EMBL/GenBank/DDBJ whole genome shotgun (WGS) entry which is preliminary data.</text>
</comment>
<dbReference type="EMBL" id="JABFDB010000003">
    <property type="protein sequence ID" value="NYZ19569.1"/>
    <property type="molecule type" value="Genomic_DNA"/>
</dbReference>
<dbReference type="Proteomes" id="UP000584642">
    <property type="component" value="Unassembled WGS sequence"/>
</dbReference>
<gene>
    <name evidence="1" type="ORF">HND93_07585</name>
</gene>
<accession>A0ABX2T5T1</accession>
<reference evidence="1 2" key="1">
    <citation type="submission" date="2020-05" db="EMBL/GenBank/DDBJ databases">
        <title>Azospirillum oleiclasticum sp. nov, a nitrogen-fixing and heavy crude oil-emulsifying bacterium isolated from the crude oil of Yumen Oilfield.</title>
        <authorList>
            <person name="Wu D."/>
            <person name="Cai M."/>
            <person name="Zhang X."/>
        </authorList>
    </citation>
    <scope>NUCLEOTIDE SEQUENCE [LARGE SCALE GENOMIC DNA]</scope>
    <source>
        <strain evidence="1 2">ROY-1-1-2</strain>
    </source>
</reference>
<evidence type="ECO:0000313" key="1">
    <source>
        <dbReference type="EMBL" id="NYZ19569.1"/>
    </source>
</evidence>